<evidence type="ECO:0000256" key="1">
    <source>
        <dbReference type="ARBA" id="ARBA00004651"/>
    </source>
</evidence>
<evidence type="ECO:0000259" key="8">
    <source>
        <dbReference type="Pfam" id="PF12704"/>
    </source>
</evidence>
<reference evidence="10" key="1">
    <citation type="journal article" date="2019" name="Int. J. Syst. Evol. Microbiol.">
        <title>The Global Catalogue of Microorganisms (GCM) 10K type strain sequencing project: providing services to taxonomists for standard genome sequencing and annotation.</title>
        <authorList>
            <consortium name="The Broad Institute Genomics Platform"/>
            <consortium name="The Broad Institute Genome Sequencing Center for Infectious Disease"/>
            <person name="Wu L."/>
            <person name="Ma J."/>
        </authorList>
    </citation>
    <scope>NUCLEOTIDE SEQUENCE [LARGE SCALE GENOMIC DNA]</scope>
    <source>
        <strain evidence="10">JCM 15974</strain>
    </source>
</reference>
<dbReference type="Pfam" id="PF12704">
    <property type="entry name" value="MacB_PCD"/>
    <property type="match status" value="2"/>
</dbReference>
<evidence type="ECO:0000256" key="6">
    <source>
        <dbReference type="SAM" id="Phobius"/>
    </source>
</evidence>
<feature type="domain" description="MacB-like periplasmic core" evidence="8">
    <location>
        <begin position="457"/>
        <end position="604"/>
    </location>
</feature>
<keyword evidence="5 6" id="KW-0472">Membrane</keyword>
<evidence type="ECO:0000256" key="4">
    <source>
        <dbReference type="ARBA" id="ARBA00022989"/>
    </source>
</evidence>
<dbReference type="InterPro" id="IPR003838">
    <property type="entry name" value="ABC3_permease_C"/>
</dbReference>
<keyword evidence="2" id="KW-1003">Cell membrane</keyword>
<evidence type="ECO:0000256" key="2">
    <source>
        <dbReference type="ARBA" id="ARBA00022475"/>
    </source>
</evidence>
<feature type="domain" description="ABC3 transporter permease C-terminal" evidence="7">
    <location>
        <begin position="253"/>
        <end position="373"/>
    </location>
</feature>
<sequence length="771" mass="86293">MIGLSIGISSVLTLLFSVYAYYNADSPIPNKEHIFYAKTILTDGNDYNEVPYPLLDRILNSSPDVIAGTHLHSWNTMWLASNGKDFQNNTSYADPEFFEVFDLPLKYGNKTTALKEKYSIVLTDKVSKQIFGDINPVGKTIVGADTLNLKVTGVFEPISPYSSFRFEVLLPNTILETNASFIAQNNWDNTFSPTYFKMKPNSDLTKLKTSITELIIGNRTEGSPIAEMKIIPFTDFRTDAIPVVDIIITSSIAAALFILLIILVNLLNLNTSTMLSRTKTIAVRKVLGSDKKGLILQYCIENGILVFVSILISMLLFFTINLPRFNDTFGPEFGRISFNLIEDYPVILGIIFIGIIATLVVSILPSLRFVKIPVTLGIKGKIQQVKSNFLLRNSFIILQFTIAILCISVAIILNRQIGFMKNADLGFERANVLVGNIDLDYKNFDVAQSKFNALLNELESNPYVKSVSTSQAVPSEYYFNYTTYYDKASNRDVRIRRSYADESYFKTLGIPITKGRNFNKNLDQADEYPVIINEAALKAFGWKTIDGKTLGSKGENSIKQPIVGVVKDFHYQDLQNAIEPLVHIYRDRKTLNKHRFLTVRVQEGHEANIEKMITTAFENIPSRKTYIQSRLTDKVSGQYLLIEGILKSVSITAILAIFISCLGLFGLISFSAKRRVKEIGVRKVLGAGVTKIVLLLSKDYIFLVGIAALIAFPLAWYAMNSWLNGFAYSISIKWWMFGLAAVIAVCITSFTLGIRAIKSAMANPINSLRTE</sequence>
<keyword evidence="3 6" id="KW-0812">Transmembrane</keyword>
<dbReference type="PANTHER" id="PTHR30572:SF18">
    <property type="entry name" value="ABC-TYPE MACROLIDE FAMILY EXPORT SYSTEM PERMEASE COMPONENT 2"/>
    <property type="match status" value="1"/>
</dbReference>
<name>A0ABP3UCH1_9FLAO</name>
<feature type="transmembrane region" description="Helical" evidence="6">
    <location>
        <begin position="246"/>
        <end position="267"/>
    </location>
</feature>
<keyword evidence="10" id="KW-1185">Reference proteome</keyword>
<evidence type="ECO:0000256" key="5">
    <source>
        <dbReference type="ARBA" id="ARBA00023136"/>
    </source>
</evidence>
<feature type="transmembrane region" description="Helical" evidence="6">
    <location>
        <begin position="734"/>
        <end position="754"/>
    </location>
</feature>
<dbReference type="Pfam" id="PF02687">
    <property type="entry name" value="FtsX"/>
    <property type="match status" value="2"/>
</dbReference>
<gene>
    <name evidence="9" type="ORF">GCM10009430_41180</name>
</gene>
<feature type="domain" description="ABC3 transporter permease C-terminal" evidence="7">
    <location>
        <begin position="651"/>
        <end position="760"/>
    </location>
</feature>
<organism evidence="9 10">
    <name type="scientific">Aquimarina litoralis</name>
    <dbReference type="NCBI Taxonomy" id="584605"/>
    <lineage>
        <taxon>Bacteria</taxon>
        <taxon>Pseudomonadati</taxon>
        <taxon>Bacteroidota</taxon>
        <taxon>Flavobacteriia</taxon>
        <taxon>Flavobacteriales</taxon>
        <taxon>Flavobacteriaceae</taxon>
        <taxon>Aquimarina</taxon>
    </lineage>
</organism>
<accession>A0ABP3UCH1</accession>
<dbReference type="InterPro" id="IPR025857">
    <property type="entry name" value="MacB_PCD"/>
</dbReference>
<dbReference type="PANTHER" id="PTHR30572">
    <property type="entry name" value="MEMBRANE COMPONENT OF TRANSPORTER-RELATED"/>
    <property type="match status" value="1"/>
</dbReference>
<dbReference type="EMBL" id="BAAAGE010000004">
    <property type="protein sequence ID" value="GAA0730177.1"/>
    <property type="molecule type" value="Genomic_DNA"/>
</dbReference>
<evidence type="ECO:0000259" key="7">
    <source>
        <dbReference type="Pfam" id="PF02687"/>
    </source>
</evidence>
<feature type="transmembrane region" description="Helical" evidence="6">
    <location>
        <begin position="346"/>
        <end position="370"/>
    </location>
</feature>
<evidence type="ECO:0000313" key="9">
    <source>
        <dbReference type="EMBL" id="GAA0730177.1"/>
    </source>
</evidence>
<feature type="transmembrane region" description="Helical" evidence="6">
    <location>
        <begin position="390"/>
        <end position="413"/>
    </location>
</feature>
<comment type="subcellular location">
    <subcellularLocation>
        <location evidence="1">Cell membrane</location>
        <topology evidence="1">Multi-pass membrane protein</topology>
    </subcellularLocation>
</comment>
<dbReference type="InterPro" id="IPR050250">
    <property type="entry name" value="Macrolide_Exporter_MacB"/>
</dbReference>
<feature type="transmembrane region" description="Helical" evidence="6">
    <location>
        <begin position="651"/>
        <end position="672"/>
    </location>
</feature>
<keyword evidence="4 6" id="KW-1133">Transmembrane helix</keyword>
<dbReference type="Proteomes" id="UP001501758">
    <property type="component" value="Unassembled WGS sequence"/>
</dbReference>
<protein>
    <submittedName>
        <fullName evidence="9">ABC transporter permease</fullName>
    </submittedName>
</protein>
<feature type="transmembrane region" description="Helical" evidence="6">
    <location>
        <begin position="700"/>
        <end position="719"/>
    </location>
</feature>
<feature type="domain" description="MacB-like periplasmic core" evidence="8">
    <location>
        <begin position="1"/>
        <end position="213"/>
    </location>
</feature>
<proteinExistence type="predicted"/>
<feature type="transmembrane region" description="Helical" evidence="6">
    <location>
        <begin position="294"/>
        <end position="320"/>
    </location>
</feature>
<evidence type="ECO:0000256" key="3">
    <source>
        <dbReference type="ARBA" id="ARBA00022692"/>
    </source>
</evidence>
<comment type="caution">
    <text evidence="9">The sequence shown here is derived from an EMBL/GenBank/DDBJ whole genome shotgun (WGS) entry which is preliminary data.</text>
</comment>
<evidence type="ECO:0000313" key="10">
    <source>
        <dbReference type="Proteomes" id="UP001501758"/>
    </source>
</evidence>